<evidence type="ECO:0000313" key="7">
    <source>
        <dbReference type="Proteomes" id="UP000634672"/>
    </source>
</evidence>
<evidence type="ECO:0000256" key="2">
    <source>
        <dbReference type="ARBA" id="ARBA00022448"/>
    </source>
</evidence>
<evidence type="ECO:0000256" key="3">
    <source>
        <dbReference type="ARBA" id="ARBA00022729"/>
    </source>
</evidence>
<evidence type="ECO:0000256" key="5">
    <source>
        <dbReference type="SAM" id="SignalP"/>
    </source>
</evidence>
<dbReference type="Proteomes" id="UP000634672">
    <property type="component" value="Unassembled WGS sequence"/>
</dbReference>
<proteinExistence type="inferred from homology"/>
<comment type="similarity">
    <text evidence="1">Belongs to the bacterial solute-binding protein 1 family.</text>
</comment>
<feature type="region of interest" description="Disordered" evidence="4">
    <location>
        <begin position="32"/>
        <end position="62"/>
    </location>
</feature>
<gene>
    <name evidence="6" type="ORF">H8S75_29630</name>
</gene>
<dbReference type="PROSITE" id="PS51257">
    <property type="entry name" value="PROKAR_LIPOPROTEIN"/>
    <property type="match status" value="1"/>
</dbReference>
<dbReference type="PANTHER" id="PTHR43649:SF34">
    <property type="entry name" value="ABC TRANSPORTER PERIPLASMIC-BINDING PROTEIN YCJN-RELATED"/>
    <property type="match status" value="1"/>
</dbReference>
<dbReference type="InterPro" id="IPR050490">
    <property type="entry name" value="Bact_solute-bd_prot1"/>
</dbReference>
<accession>A0ABR7HG15</accession>
<evidence type="ECO:0000256" key="4">
    <source>
        <dbReference type="SAM" id="MobiDB-lite"/>
    </source>
</evidence>
<dbReference type="InterPro" id="IPR006059">
    <property type="entry name" value="SBP"/>
</dbReference>
<feature type="chain" id="PRO_5046619979" evidence="5">
    <location>
        <begin position="23"/>
        <end position="459"/>
    </location>
</feature>
<dbReference type="RefSeq" id="WP_187024580.1">
    <property type="nucleotide sequence ID" value="NZ_JACOPB010000026.1"/>
</dbReference>
<dbReference type="Gene3D" id="3.40.190.10">
    <property type="entry name" value="Periplasmic binding protein-like II"/>
    <property type="match status" value="2"/>
</dbReference>
<evidence type="ECO:0000256" key="1">
    <source>
        <dbReference type="ARBA" id="ARBA00008520"/>
    </source>
</evidence>
<dbReference type="EMBL" id="JACOPB010000026">
    <property type="protein sequence ID" value="MBC5712080.1"/>
    <property type="molecule type" value="Genomic_DNA"/>
</dbReference>
<name>A0ABR7HG15_9FIRM</name>
<reference evidence="6 7" key="1">
    <citation type="submission" date="2020-08" db="EMBL/GenBank/DDBJ databases">
        <title>Genome public.</title>
        <authorList>
            <person name="Liu C."/>
            <person name="Sun Q."/>
        </authorList>
    </citation>
    <scope>NUCLEOTIDE SEQUENCE [LARGE SCALE GENOMIC DNA]</scope>
    <source>
        <strain evidence="6 7">NSJ-66</strain>
    </source>
</reference>
<keyword evidence="3 5" id="KW-0732">Signal</keyword>
<feature type="signal peptide" evidence="5">
    <location>
        <begin position="1"/>
        <end position="22"/>
    </location>
</feature>
<dbReference type="PANTHER" id="PTHR43649">
    <property type="entry name" value="ARABINOSE-BINDING PROTEIN-RELATED"/>
    <property type="match status" value="1"/>
</dbReference>
<sequence>MRKNRHILAWTLAALTAVSSLSGCSGSANQTAAVETSAEETTRAEETTKAEETAKEEETTQAEKKDVTLSLLIDNNVSLDGLQAVCDLAKEKLGITIEIEYKVDDSVLKTRLASGEMTDLLVYNSGSLLDALNPSEYFIDLTDQPFVEKYDETYKNSVTVNGAVYGVPFASTQAGAVMYYKPIYEELGLKIPDTWAEFISNCEKIKAAGYTAYISSTAKKSMTQVLFLGDHYNLVSANPNFVAEFEKGNAKYASDPAAIRSWEKYEDAWGYLQEGHTATTYDEACDMLANGEGAHWISLTQALSNIYSLYGEDTVNKIGVFGVPGDKADDHGLTVWMPNSLYGNINSDKKDDILRFMEFYISDEALNAYAGAILPDGPYCIKGYSLPDNSYDAVKNDMQAYFDHNKAKVAMEFETAVKGANCSTITQSLISGLTTGKEAASDYDEDCKLQALQLGLDWK</sequence>
<organism evidence="6 7">
    <name type="scientific">Hungatella hominis</name>
    <dbReference type="NCBI Taxonomy" id="2763050"/>
    <lineage>
        <taxon>Bacteria</taxon>
        <taxon>Bacillati</taxon>
        <taxon>Bacillota</taxon>
        <taxon>Clostridia</taxon>
        <taxon>Lachnospirales</taxon>
        <taxon>Lachnospiraceae</taxon>
        <taxon>Hungatella</taxon>
    </lineage>
</organism>
<comment type="caution">
    <text evidence="6">The sequence shown here is derived from an EMBL/GenBank/DDBJ whole genome shotgun (WGS) entry which is preliminary data.</text>
</comment>
<dbReference type="Pfam" id="PF01547">
    <property type="entry name" value="SBP_bac_1"/>
    <property type="match status" value="1"/>
</dbReference>
<protein>
    <submittedName>
        <fullName evidence="6">Extracellular solute-binding protein</fullName>
    </submittedName>
</protein>
<keyword evidence="2" id="KW-0813">Transport</keyword>
<evidence type="ECO:0000313" key="6">
    <source>
        <dbReference type="EMBL" id="MBC5712080.1"/>
    </source>
</evidence>
<keyword evidence="7" id="KW-1185">Reference proteome</keyword>
<feature type="compositionally biased region" description="Basic and acidic residues" evidence="4">
    <location>
        <begin position="40"/>
        <end position="62"/>
    </location>
</feature>
<dbReference type="SUPFAM" id="SSF53850">
    <property type="entry name" value="Periplasmic binding protein-like II"/>
    <property type="match status" value="1"/>
</dbReference>